<dbReference type="EMBL" id="QUNF01000003">
    <property type="protein sequence ID" value="REG92010.1"/>
    <property type="molecule type" value="Genomic_DNA"/>
</dbReference>
<dbReference type="SUPFAM" id="SSF52980">
    <property type="entry name" value="Restriction endonuclease-like"/>
    <property type="match status" value="1"/>
</dbReference>
<dbReference type="Proteomes" id="UP000256405">
    <property type="component" value="Unassembled WGS sequence"/>
</dbReference>
<keyword evidence="2" id="KW-0255">Endonuclease</keyword>
<dbReference type="AlphaFoldDB" id="A0A3E0E2X7"/>
<accession>A0A3E0E2X7</accession>
<dbReference type="Pfam" id="PF05685">
    <property type="entry name" value="Uma2"/>
    <property type="match status" value="1"/>
</dbReference>
<evidence type="ECO:0000259" key="1">
    <source>
        <dbReference type="Pfam" id="PF05685"/>
    </source>
</evidence>
<gene>
    <name evidence="2" type="ORF">C8N25_10387</name>
</gene>
<dbReference type="PANTHER" id="PTHR36558">
    <property type="entry name" value="GLR1098 PROTEIN"/>
    <property type="match status" value="1"/>
</dbReference>
<dbReference type="InterPro" id="IPR011335">
    <property type="entry name" value="Restrct_endonuc-II-like"/>
</dbReference>
<evidence type="ECO:0000313" key="3">
    <source>
        <dbReference type="Proteomes" id="UP000256405"/>
    </source>
</evidence>
<reference evidence="2 3" key="1">
    <citation type="submission" date="2018-08" db="EMBL/GenBank/DDBJ databases">
        <title>Genomic Encyclopedia of Archaeal and Bacterial Type Strains, Phase II (KMG-II): from individual species to whole genera.</title>
        <authorList>
            <person name="Goeker M."/>
        </authorList>
    </citation>
    <scope>NUCLEOTIDE SEQUENCE [LARGE SCALE GENOMIC DNA]</scope>
    <source>
        <strain evidence="2 3">DSM 15986</strain>
    </source>
</reference>
<organism evidence="2 3">
    <name type="scientific">Algoriphagus antarcticus</name>
    <dbReference type="NCBI Taxonomy" id="238540"/>
    <lineage>
        <taxon>Bacteria</taxon>
        <taxon>Pseudomonadati</taxon>
        <taxon>Bacteroidota</taxon>
        <taxon>Cytophagia</taxon>
        <taxon>Cytophagales</taxon>
        <taxon>Cyclobacteriaceae</taxon>
        <taxon>Algoriphagus</taxon>
    </lineage>
</organism>
<dbReference type="PANTHER" id="PTHR36558:SF1">
    <property type="entry name" value="RESTRICTION ENDONUCLEASE DOMAIN-CONTAINING PROTEIN-RELATED"/>
    <property type="match status" value="1"/>
</dbReference>
<proteinExistence type="predicted"/>
<keyword evidence="2" id="KW-0540">Nuclease</keyword>
<dbReference type="InterPro" id="IPR008538">
    <property type="entry name" value="Uma2"/>
</dbReference>
<keyword evidence="3" id="KW-1185">Reference proteome</keyword>
<protein>
    <submittedName>
        <fullName evidence="2">Uma2 family endonuclease</fullName>
    </submittedName>
</protein>
<name>A0A3E0E2X7_9BACT</name>
<dbReference type="Gene3D" id="3.90.1570.10">
    <property type="entry name" value="tt1808, chain A"/>
    <property type="match status" value="1"/>
</dbReference>
<dbReference type="OrthoDB" id="9808428at2"/>
<dbReference type="InterPro" id="IPR012296">
    <property type="entry name" value="Nuclease_put_TT1808"/>
</dbReference>
<feature type="domain" description="Putative restriction endonuclease" evidence="1">
    <location>
        <begin position="22"/>
        <end position="194"/>
    </location>
</feature>
<dbReference type="RefSeq" id="WP_086539419.1">
    <property type="nucleotide sequence ID" value="NZ_MSSW01000001.1"/>
</dbReference>
<dbReference type="CDD" id="cd06260">
    <property type="entry name" value="DUF820-like"/>
    <property type="match status" value="1"/>
</dbReference>
<comment type="caution">
    <text evidence="2">The sequence shown here is derived from an EMBL/GenBank/DDBJ whole genome shotgun (WGS) entry which is preliminary data.</text>
</comment>
<evidence type="ECO:0000313" key="2">
    <source>
        <dbReference type="EMBL" id="REG92010.1"/>
    </source>
</evidence>
<dbReference type="GO" id="GO:0004519">
    <property type="term" value="F:endonuclease activity"/>
    <property type="evidence" value="ECO:0007669"/>
    <property type="project" value="UniProtKB-KW"/>
</dbReference>
<keyword evidence="2" id="KW-0378">Hydrolase</keyword>
<sequence>MESDEKDLVQEPFTEYGRYSYADYLTWEIDEMVELIKGKVFRSAAGAPRKKHQEIVLQLGSLLLKFLEKKTCKVFIAPFDVRLPVKSNKNEDIFTVVQPDVCVVCDRSKLDEAGCVGAPDLIIEVLSKGNNKKELQNKYEVYEESGIQEYWIIAPYTETLMINKLINGKYISSRLFTRGDIVKSECIAGFEVNLEDFFEKID</sequence>